<organism evidence="2 3">
    <name type="scientific">Desmonostoc muscorum LEGE 12446</name>
    <dbReference type="NCBI Taxonomy" id="1828758"/>
    <lineage>
        <taxon>Bacteria</taxon>
        <taxon>Bacillati</taxon>
        <taxon>Cyanobacteriota</taxon>
        <taxon>Cyanophyceae</taxon>
        <taxon>Nostocales</taxon>
        <taxon>Nostocaceae</taxon>
        <taxon>Desmonostoc</taxon>
    </lineage>
</organism>
<dbReference type="SUPFAM" id="SSF54427">
    <property type="entry name" value="NTF2-like"/>
    <property type="match status" value="1"/>
</dbReference>
<proteinExistence type="predicted"/>
<sequence>MIEGCNARNIQQCYAYCSDNFQATQPDGTTINLIEDIQGIQRSFQQASYYQLREEVIRVSVDGNSAGIIGLQYADSIIGNKRIHRQIPYEDVWKKTNNGWLLVYRRWYKGNYNEVAIGSSPTQAAPLPPSTSLSEQYNFIWKMPNFWKP</sequence>
<dbReference type="AlphaFoldDB" id="A0A8J7A078"/>
<evidence type="ECO:0000313" key="3">
    <source>
        <dbReference type="Proteomes" id="UP000622533"/>
    </source>
</evidence>
<evidence type="ECO:0000313" key="2">
    <source>
        <dbReference type="EMBL" id="MBE9025399.1"/>
    </source>
</evidence>
<name>A0A8J7A078_DESMC</name>
<accession>A0A8J7A078</accession>
<dbReference type="EMBL" id="JADEXS010000409">
    <property type="protein sequence ID" value="MBE9025399.1"/>
    <property type="molecule type" value="Genomic_DNA"/>
</dbReference>
<feature type="domain" description="DUF4440" evidence="1">
    <location>
        <begin position="5"/>
        <end position="102"/>
    </location>
</feature>
<reference evidence="2" key="1">
    <citation type="submission" date="2020-10" db="EMBL/GenBank/DDBJ databases">
        <authorList>
            <person name="Castelo-Branco R."/>
            <person name="Eusebio N."/>
            <person name="Adriana R."/>
            <person name="Vieira A."/>
            <person name="Brugerolle De Fraissinette N."/>
            <person name="Rezende De Castro R."/>
            <person name="Schneider M.P."/>
            <person name="Vasconcelos V."/>
            <person name="Leao P.N."/>
        </authorList>
    </citation>
    <scope>NUCLEOTIDE SEQUENCE</scope>
    <source>
        <strain evidence="2">LEGE 12446</strain>
    </source>
</reference>
<comment type="caution">
    <text evidence="2">The sequence shown here is derived from an EMBL/GenBank/DDBJ whole genome shotgun (WGS) entry which is preliminary data.</text>
</comment>
<dbReference type="Pfam" id="PF14534">
    <property type="entry name" value="DUF4440"/>
    <property type="match status" value="1"/>
</dbReference>
<protein>
    <submittedName>
        <fullName evidence="2">Nuclear transport factor 2 family protein</fullName>
    </submittedName>
</protein>
<evidence type="ECO:0000259" key="1">
    <source>
        <dbReference type="Pfam" id="PF14534"/>
    </source>
</evidence>
<dbReference type="RefSeq" id="WP_193920402.1">
    <property type="nucleotide sequence ID" value="NZ_JADEXS020000001.1"/>
</dbReference>
<dbReference type="Gene3D" id="3.10.450.50">
    <property type="match status" value="1"/>
</dbReference>
<dbReference type="InterPro" id="IPR032710">
    <property type="entry name" value="NTF2-like_dom_sf"/>
</dbReference>
<keyword evidence="3" id="KW-1185">Reference proteome</keyword>
<dbReference type="InterPro" id="IPR027843">
    <property type="entry name" value="DUF4440"/>
</dbReference>
<dbReference type="Proteomes" id="UP000622533">
    <property type="component" value="Unassembled WGS sequence"/>
</dbReference>
<gene>
    <name evidence="2" type="ORF">IQ276_24140</name>
</gene>